<organism evidence="2 3">
    <name type="scientific">Linnemannia hyalina</name>
    <dbReference type="NCBI Taxonomy" id="64524"/>
    <lineage>
        <taxon>Eukaryota</taxon>
        <taxon>Fungi</taxon>
        <taxon>Fungi incertae sedis</taxon>
        <taxon>Mucoromycota</taxon>
        <taxon>Mortierellomycotina</taxon>
        <taxon>Mortierellomycetes</taxon>
        <taxon>Mortierellales</taxon>
        <taxon>Mortierellaceae</taxon>
        <taxon>Linnemannia</taxon>
    </lineage>
</organism>
<reference evidence="2" key="1">
    <citation type="submission" date="2021-06" db="EMBL/GenBank/DDBJ databases">
        <title>Genome Sequence of Mortierella hyaline Strain SCG-10, a Cold-Adapted, Nitrate-Reducing Fungus Isolated from Soil in Minnesota, USA.</title>
        <authorList>
            <person name="Aldossari N."/>
        </authorList>
    </citation>
    <scope>NUCLEOTIDE SEQUENCE</scope>
    <source>
        <strain evidence="2">SCG-10</strain>
    </source>
</reference>
<evidence type="ECO:0000313" key="3">
    <source>
        <dbReference type="Proteomes" id="UP000707451"/>
    </source>
</evidence>
<evidence type="ECO:0000313" key="2">
    <source>
        <dbReference type="EMBL" id="KAG9070132.1"/>
    </source>
</evidence>
<dbReference type="EMBL" id="JAHRHY010000004">
    <property type="protein sequence ID" value="KAG9070132.1"/>
    <property type="molecule type" value="Genomic_DNA"/>
</dbReference>
<dbReference type="Proteomes" id="UP000707451">
    <property type="component" value="Unassembled WGS sequence"/>
</dbReference>
<name>A0A9P7Y0W9_9FUNG</name>
<feature type="compositionally biased region" description="Polar residues" evidence="1">
    <location>
        <begin position="1"/>
        <end position="15"/>
    </location>
</feature>
<feature type="compositionally biased region" description="Low complexity" evidence="1">
    <location>
        <begin position="58"/>
        <end position="68"/>
    </location>
</feature>
<gene>
    <name evidence="2" type="ORF">KI688_009464</name>
</gene>
<evidence type="ECO:0000256" key="1">
    <source>
        <dbReference type="SAM" id="MobiDB-lite"/>
    </source>
</evidence>
<feature type="region of interest" description="Disordered" evidence="1">
    <location>
        <begin position="1"/>
        <end position="68"/>
    </location>
</feature>
<protein>
    <submittedName>
        <fullName evidence="2">Uncharacterized protein</fullName>
    </submittedName>
</protein>
<dbReference type="OrthoDB" id="2487304at2759"/>
<dbReference type="AlphaFoldDB" id="A0A9P7Y0W9"/>
<accession>A0A9P7Y0W9</accession>
<feature type="compositionally biased region" description="Pro residues" evidence="1">
    <location>
        <begin position="42"/>
        <end position="56"/>
    </location>
</feature>
<keyword evidence="3" id="KW-1185">Reference proteome</keyword>
<sequence>MSSYLPQPQRQQTQGHENDSRVVDNSSNHHHFAMNPTMLKPVPGPPLPPPPPPPPAATSTHSSGSSGLLLTKAFSPSYFDPDDWVERLLEDEEESFENVGYPESFTDFVAYERYRTQMERSKYEREQKIEARARAIVKAKADGQAKYHVKAQNKMKSAISEVLFSCL</sequence>
<proteinExistence type="predicted"/>
<comment type="caution">
    <text evidence="2">The sequence shown here is derived from an EMBL/GenBank/DDBJ whole genome shotgun (WGS) entry which is preliminary data.</text>
</comment>